<dbReference type="PANTHER" id="PTHR43779:SF2">
    <property type="entry name" value="ALPHA-KETOGLUTARATE-DEPENDENT XANTHINE DIOXYGENASE XAN1"/>
    <property type="match status" value="1"/>
</dbReference>
<dbReference type="EMBL" id="MU128938">
    <property type="protein sequence ID" value="KAF9516590.1"/>
    <property type="molecule type" value="Genomic_DNA"/>
</dbReference>
<dbReference type="InterPro" id="IPR042098">
    <property type="entry name" value="TauD-like_sf"/>
</dbReference>
<evidence type="ECO:0000256" key="1">
    <source>
        <dbReference type="ARBA" id="ARBA00001954"/>
    </source>
</evidence>
<evidence type="ECO:0000256" key="5">
    <source>
        <dbReference type="ARBA" id="ARBA00023002"/>
    </source>
</evidence>
<dbReference type="InterPro" id="IPR051178">
    <property type="entry name" value="TfdA_dioxygenase"/>
</dbReference>
<organism evidence="8 9">
    <name type="scientific">Hydnum rufescens UP504</name>
    <dbReference type="NCBI Taxonomy" id="1448309"/>
    <lineage>
        <taxon>Eukaryota</taxon>
        <taxon>Fungi</taxon>
        <taxon>Dikarya</taxon>
        <taxon>Basidiomycota</taxon>
        <taxon>Agaricomycotina</taxon>
        <taxon>Agaricomycetes</taxon>
        <taxon>Cantharellales</taxon>
        <taxon>Hydnaceae</taxon>
        <taxon>Hydnum</taxon>
    </lineage>
</organism>
<dbReference type="AlphaFoldDB" id="A0A9P6B2Y2"/>
<feature type="domain" description="TauD/TfdA-like" evidence="7">
    <location>
        <begin position="24"/>
        <end position="377"/>
    </location>
</feature>
<sequence>MVINIELSPLPLPPSANPSHFIEFGREVHGVDPGNLDPQVFSEIERLLYKHGLLLFRSASLSPEQQYALTRAFDLQTGTYGHGNNLLANQQKSILHPYLKSIPRVPQVQLVGNGVIHNHEGFDEVELKHLARKTLDVSAKAEEDELQFTQFYRWHMDAALYDLSPPRVTTLYGLRIPSGESQVVRYDDGTDEQFKVPLACTAFISTRTTFNALSPSSKSLAVRCSVKYAPHPFEWMAPAKSRNNGLGIESEGLEVPLSELPEWDPSKIKILPMLWKNPITGDLHLQVNPSVLLELIIAPIPASKRAGADGDAVFPDGAHITDLAAARELVYKLQRPSISPEFIYPHAWSEKDLILFHNQGLLHSAVGTLRRDQIRVFHQCHLAASADPAGPTEEDVLKWS</sequence>
<keyword evidence="4" id="KW-0223">Dioxygenase</keyword>
<dbReference type="InterPro" id="IPR003819">
    <property type="entry name" value="TauD/TfdA-like"/>
</dbReference>
<dbReference type="OrthoDB" id="93019at2759"/>
<dbReference type="PANTHER" id="PTHR43779">
    <property type="entry name" value="DIOXYGENASE RV0097-RELATED"/>
    <property type="match status" value="1"/>
</dbReference>
<dbReference type="GO" id="GO:0051213">
    <property type="term" value="F:dioxygenase activity"/>
    <property type="evidence" value="ECO:0007669"/>
    <property type="project" value="UniProtKB-KW"/>
</dbReference>
<evidence type="ECO:0000259" key="7">
    <source>
        <dbReference type="Pfam" id="PF02668"/>
    </source>
</evidence>
<dbReference type="GO" id="GO:0046872">
    <property type="term" value="F:metal ion binding"/>
    <property type="evidence" value="ECO:0007669"/>
    <property type="project" value="UniProtKB-KW"/>
</dbReference>
<keyword evidence="6" id="KW-0408">Iron</keyword>
<dbReference type="Gene3D" id="3.60.130.10">
    <property type="entry name" value="Clavaminate synthase-like"/>
    <property type="match status" value="1"/>
</dbReference>
<comment type="caution">
    <text evidence="8">The sequence shown here is derived from an EMBL/GenBank/DDBJ whole genome shotgun (WGS) entry which is preliminary data.</text>
</comment>
<reference evidence="8" key="1">
    <citation type="journal article" date="2020" name="Nat. Commun.">
        <title>Large-scale genome sequencing of mycorrhizal fungi provides insights into the early evolution of symbiotic traits.</title>
        <authorList>
            <person name="Miyauchi S."/>
            <person name="Kiss E."/>
            <person name="Kuo A."/>
            <person name="Drula E."/>
            <person name="Kohler A."/>
            <person name="Sanchez-Garcia M."/>
            <person name="Morin E."/>
            <person name="Andreopoulos B."/>
            <person name="Barry K.W."/>
            <person name="Bonito G."/>
            <person name="Buee M."/>
            <person name="Carver A."/>
            <person name="Chen C."/>
            <person name="Cichocki N."/>
            <person name="Clum A."/>
            <person name="Culley D."/>
            <person name="Crous P.W."/>
            <person name="Fauchery L."/>
            <person name="Girlanda M."/>
            <person name="Hayes R.D."/>
            <person name="Keri Z."/>
            <person name="LaButti K."/>
            <person name="Lipzen A."/>
            <person name="Lombard V."/>
            <person name="Magnuson J."/>
            <person name="Maillard F."/>
            <person name="Murat C."/>
            <person name="Nolan M."/>
            <person name="Ohm R.A."/>
            <person name="Pangilinan J."/>
            <person name="Pereira M.F."/>
            <person name="Perotto S."/>
            <person name="Peter M."/>
            <person name="Pfister S."/>
            <person name="Riley R."/>
            <person name="Sitrit Y."/>
            <person name="Stielow J.B."/>
            <person name="Szollosi G."/>
            <person name="Zifcakova L."/>
            <person name="Stursova M."/>
            <person name="Spatafora J.W."/>
            <person name="Tedersoo L."/>
            <person name="Vaario L.M."/>
            <person name="Yamada A."/>
            <person name="Yan M."/>
            <person name="Wang P."/>
            <person name="Xu J."/>
            <person name="Bruns T."/>
            <person name="Baldrian P."/>
            <person name="Vilgalys R."/>
            <person name="Dunand C."/>
            <person name="Henrissat B."/>
            <person name="Grigoriev I.V."/>
            <person name="Hibbett D."/>
            <person name="Nagy L.G."/>
            <person name="Martin F.M."/>
        </authorList>
    </citation>
    <scope>NUCLEOTIDE SEQUENCE</scope>
    <source>
        <strain evidence="8">UP504</strain>
    </source>
</reference>
<evidence type="ECO:0000256" key="2">
    <source>
        <dbReference type="ARBA" id="ARBA00005896"/>
    </source>
</evidence>
<keyword evidence="5" id="KW-0560">Oxidoreductase</keyword>
<evidence type="ECO:0000313" key="8">
    <source>
        <dbReference type="EMBL" id="KAF9516590.1"/>
    </source>
</evidence>
<dbReference type="Proteomes" id="UP000886523">
    <property type="component" value="Unassembled WGS sequence"/>
</dbReference>
<dbReference type="SUPFAM" id="SSF51197">
    <property type="entry name" value="Clavaminate synthase-like"/>
    <property type="match status" value="1"/>
</dbReference>
<name>A0A9P6B2Y2_9AGAM</name>
<evidence type="ECO:0000313" key="9">
    <source>
        <dbReference type="Proteomes" id="UP000886523"/>
    </source>
</evidence>
<proteinExistence type="inferred from homology"/>
<accession>A0A9P6B2Y2</accession>
<evidence type="ECO:0000256" key="4">
    <source>
        <dbReference type="ARBA" id="ARBA00022964"/>
    </source>
</evidence>
<comment type="similarity">
    <text evidence="2">Belongs to the TfdA dioxygenase family.</text>
</comment>
<keyword evidence="9" id="KW-1185">Reference proteome</keyword>
<protein>
    <recommendedName>
        <fullName evidence="7">TauD/TfdA-like domain-containing protein</fullName>
    </recommendedName>
</protein>
<comment type="cofactor">
    <cofactor evidence="1">
        <name>Fe(2+)</name>
        <dbReference type="ChEBI" id="CHEBI:29033"/>
    </cofactor>
</comment>
<evidence type="ECO:0000256" key="6">
    <source>
        <dbReference type="ARBA" id="ARBA00023004"/>
    </source>
</evidence>
<dbReference type="Pfam" id="PF02668">
    <property type="entry name" value="TauD"/>
    <property type="match status" value="1"/>
</dbReference>
<gene>
    <name evidence="8" type="ORF">BS47DRAFT_1375971</name>
</gene>
<evidence type="ECO:0000256" key="3">
    <source>
        <dbReference type="ARBA" id="ARBA00022723"/>
    </source>
</evidence>
<keyword evidence="3" id="KW-0479">Metal-binding</keyword>